<dbReference type="Pfam" id="PF05743">
    <property type="entry name" value="UEV"/>
    <property type="match status" value="1"/>
</dbReference>
<comment type="subcellular location">
    <subcellularLocation>
        <location evidence="1">Endosome</location>
    </subcellularLocation>
</comment>
<keyword evidence="6 8" id="KW-0175">Coiled coil</keyword>
<name>A0AAD5ZD65_9POAL</name>
<feature type="compositionally biased region" description="Low complexity" evidence="9">
    <location>
        <begin position="245"/>
        <end position="261"/>
    </location>
</feature>
<dbReference type="GO" id="GO:0043130">
    <property type="term" value="F:ubiquitin binding"/>
    <property type="evidence" value="ECO:0007669"/>
    <property type="project" value="TreeGrafter"/>
</dbReference>
<evidence type="ECO:0000259" key="11">
    <source>
        <dbReference type="PROSITE" id="PS51322"/>
    </source>
</evidence>
<dbReference type="GO" id="GO:0008333">
    <property type="term" value="P:endosome to lysosome transport"/>
    <property type="evidence" value="ECO:0007669"/>
    <property type="project" value="TreeGrafter"/>
</dbReference>
<keyword evidence="13" id="KW-1185">Reference proteome</keyword>
<evidence type="ECO:0000256" key="2">
    <source>
        <dbReference type="ARBA" id="ARBA00009594"/>
    </source>
</evidence>
<evidence type="ECO:0000256" key="9">
    <source>
        <dbReference type="SAM" id="MobiDB-lite"/>
    </source>
</evidence>
<dbReference type="PANTHER" id="PTHR23306">
    <property type="entry name" value="TUMOR SUSCEPTIBILITY GENE 101 PROTEIN-RELATED"/>
    <property type="match status" value="1"/>
</dbReference>
<dbReference type="InterPro" id="IPR017916">
    <property type="entry name" value="SB_dom"/>
</dbReference>
<feature type="domain" description="UEV" evidence="11">
    <location>
        <begin position="80"/>
        <end position="224"/>
    </location>
</feature>
<dbReference type="Proteomes" id="UP001210211">
    <property type="component" value="Unassembled WGS sequence"/>
</dbReference>
<feature type="compositionally biased region" description="Low complexity" evidence="9">
    <location>
        <begin position="224"/>
        <end position="238"/>
    </location>
</feature>
<evidence type="ECO:0000256" key="7">
    <source>
        <dbReference type="PROSITE-ProRule" id="PRU00644"/>
    </source>
</evidence>
<dbReference type="GO" id="GO:0015031">
    <property type="term" value="P:protein transport"/>
    <property type="evidence" value="ECO:0007669"/>
    <property type="project" value="UniProtKB-UniRule"/>
</dbReference>
<comment type="similarity">
    <text evidence="2">Belongs to the ubiquitin-conjugating enzyme family. UEV subfamily.</text>
</comment>
<sequence>MKPTRSTKSLFQIPTLVPNPSLVSKQNQNNTLSLSLSRRTGSNLNLISTVQTQNPMVPPPTPPTASTQAAQYAAQFLNQALSQRGPSALPYSEDVKWLIRNHLVALVETFPSLHPKSALFTHNDGRSVTLHQADGTFPILFSGVVYNIPAVIWLPEPYPRSPPLVYLNPTRDMVVKPNHPHVDRSGLVHVPYLRSWIFPSSNLVDLVRSLSHLFGLDPPLFTRQSPSPSQSPSQSQSPNPIVNRPVVSQPVTSSTASPSSSYGGRIFPPPPQPTPPPTVAAEDPAEVFRRNAIGKLVGMVHEDMAAMRRAREAEMDGLCSVQADLKRREEELSRGLREMTEEKETLEQQLQMILMNTDVIEGWVRENENKRRREIDVDDVFVPADDLSRQMVECTAADLAAEDTIYALDKAVQDGAIPFEGYLKSIRVLSREQFFHRALSARVRAAQVQAQVASMAARAPQYG</sequence>
<reference evidence="12 13" key="1">
    <citation type="journal article" date="2022" name="Cell">
        <title>Repeat-based holocentromeres influence genome architecture and karyotype evolution.</title>
        <authorList>
            <person name="Hofstatter P.G."/>
            <person name="Thangavel G."/>
            <person name="Lux T."/>
            <person name="Neumann P."/>
            <person name="Vondrak T."/>
            <person name="Novak P."/>
            <person name="Zhang M."/>
            <person name="Costa L."/>
            <person name="Castellani M."/>
            <person name="Scott A."/>
            <person name="Toegelov H."/>
            <person name="Fuchs J."/>
            <person name="Mata-Sucre Y."/>
            <person name="Dias Y."/>
            <person name="Vanzela A.L.L."/>
            <person name="Huettel B."/>
            <person name="Almeida C.C.S."/>
            <person name="Simkova H."/>
            <person name="Souza G."/>
            <person name="Pedrosa-Harand A."/>
            <person name="Macas J."/>
            <person name="Mayer K.F.X."/>
            <person name="Houben A."/>
            <person name="Marques A."/>
        </authorList>
    </citation>
    <scope>NUCLEOTIDE SEQUENCE [LARGE SCALE GENOMIC DNA]</scope>
    <source>
        <strain evidence="12">RhyTen1mFocal</strain>
    </source>
</reference>
<dbReference type="PANTHER" id="PTHR23306:SF3">
    <property type="entry name" value="TUMOR SUPPRESSOR PROTEIN 101"/>
    <property type="match status" value="1"/>
</dbReference>
<dbReference type="Gene3D" id="6.10.140.820">
    <property type="match status" value="1"/>
</dbReference>
<keyword evidence="4" id="KW-0967">Endosome</keyword>
<feature type="compositionally biased region" description="Pro residues" evidence="9">
    <location>
        <begin position="267"/>
        <end position="278"/>
    </location>
</feature>
<evidence type="ECO:0000256" key="8">
    <source>
        <dbReference type="SAM" id="Coils"/>
    </source>
</evidence>
<evidence type="ECO:0000256" key="3">
    <source>
        <dbReference type="ARBA" id="ARBA00022448"/>
    </source>
</evidence>
<comment type="caution">
    <text evidence="12">The sequence shown here is derived from an EMBL/GenBank/DDBJ whole genome shotgun (WGS) entry which is preliminary data.</text>
</comment>
<dbReference type="AlphaFoldDB" id="A0AAD5ZD65"/>
<protein>
    <recommendedName>
        <fullName evidence="14">Protein ELC-like</fullName>
    </recommendedName>
</protein>
<evidence type="ECO:0000256" key="4">
    <source>
        <dbReference type="ARBA" id="ARBA00022753"/>
    </source>
</evidence>
<organism evidence="12 13">
    <name type="scientific">Rhynchospora tenuis</name>
    <dbReference type="NCBI Taxonomy" id="198213"/>
    <lineage>
        <taxon>Eukaryota</taxon>
        <taxon>Viridiplantae</taxon>
        <taxon>Streptophyta</taxon>
        <taxon>Embryophyta</taxon>
        <taxon>Tracheophyta</taxon>
        <taxon>Spermatophyta</taxon>
        <taxon>Magnoliopsida</taxon>
        <taxon>Liliopsida</taxon>
        <taxon>Poales</taxon>
        <taxon>Cyperaceae</taxon>
        <taxon>Cyperoideae</taxon>
        <taxon>Rhynchosporeae</taxon>
        <taxon>Rhynchospora</taxon>
    </lineage>
</organism>
<evidence type="ECO:0000313" key="13">
    <source>
        <dbReference type="Proteomes" id="UP001210211"/>
    </source>
</evidence>
<keyword evidence="5 7" id="KW-0653">Protein transport</keyword>
<dbReference type="Pfam" id="PF09454">
    <property type="entry name" value="Vps23_core"/>
    <property type="match status" value="1"/>
</dbReference>
<dbReference type="SUPFAM" id="SSF140111">
    <property type="entry name" value="Endosomal sorting complex assembly domain"/>
    <property type="match status" value="1"/>
</dbReference>
<feature type="domain" description="SB" evidence="10">
    <location>
        <begin position="385"/>
        <end position="453"/>
    </location>
</feature>
<evidence type="ECO:0000313" key="12">
    <source>
        <dbReference type="EMBL" id="KAJ3691329.1"/>
    </source>
</evidence>
<evidence type="ECO:0000256" key="1">
    <source>
        <dbReference type="ARBA" id="ARBA00004177"/>
    </source>
</evidence>
<keyword evidence="3 7" id="KW-0813">Transport</keyword>
<evidence type="ECO:0000259" key="10">
    <source>
        <dbReference type="PROSITE" id="PS51312"/>
    </source>
</evidence>
<evidence type="ECO:0008006" key="14">
    <source>
        <dbReference type="Google" id="ProtNLM"/>
    </source>
</evidence>
<dbReference type="PROSITE" id="PS51312">
    <property type="entry name" value="SB"/>
    <property type="match status" value="1"/>
</dbReference>
<evidence type="ECO:0000256" key="5">
    <source>
        <dbReference type="ARBA" id="ARBA00022927"/>
    </source>
</evidence>
<gene>
    <name evidence="12" type="ORF">LUZ61_020493</name>
</gene>
<dbReference type="EMBL" id="JAMRDG010000002">
    <property type="protein sequence ID" value="KAJ3691329.1"/>
    <property type="molecule type" value="Genomic_DNA"/>
</dbReference>
<dbReference type="InterPro" id="IPR008883">
    <property type="entry name" value="UEV_N"/>
</dbReference>
<feature type="region of interest" description="Disordered" evidence="9">
    <location>
        <begin position="221"/>
        <end position="281"/>
    </location>
</feature>
<accession>A0AAD5ZD65</accession>
<feature type="coiled-coil region" evidence="8">
    <location>
        <begin position="322"/>
        <end position="356"/>
    </location>
</feature>
<dbReference type="InterPro" id="IPR016135">
    <property type="entry name" value="UBQ-conjugating_enzyme/RWD"/>
</dbReference>
<dbReference type="CDD" id="cd11685">
    <property type="entry name" value="UEV_TSG101-like"/>
    <property type="match status" value="1"/>
</dbReference>
<dbReference type="GO" id="GO:0000813">
    <property type="term" value="C:ESCRT I complex"/>
    <property type="evidence" value="ECO:0007669"/>
    <property type="project" value="TreeGrafter"/>
</dbReference>
<dbReference type="PROSITE" id="PS51322">
    <property type="entry name" value="UEV"/>
    <property type="match status" value="1"/>
</dbReference>
<proteinExistence type="inferred from homology"/>
<dbReference type="Gene3D" id="3.10.110.10">
    <property type="entry name" value="Ubiquitin Conjugating Enzyme"/>
    <property type="match status" value="1"/>
</dbReference>
<evidence type="ECO:0000256" key="6">
    <source>
        <dbReference type="ARBA" id="ARBA00023054"/>
    </source>
</evidence>
<dbReference type="InterPro" id="IPR037202">
    <property type="entry name" value="ESCRT_assembly_dom"/>
</dbReference>
<dbReference type="SUPFAM" id="SSF54495">
    <property type="entry name" value="UBC-like"/>
    <property type="match status" value="1"/>
</dbReference>
<dbReference type="InterPro" id="IPR052070">
    <property type="entry name" value="ESCRT-I_UEV_domain"/>
</dbReference>